<accession>A0A939EN37</accession>
<organism evidence="1 2">
    <name type="scientific">Roseibium limicola</name>
    <dbReference type="NCBI Taxonomy" id="2816037"/>
    <lineage>
        <taxon>Bacteria</taxon>
        <taxon>Pseudomonadati</taxon>
        <taxon>Pseudomonadota</taxon>
        <taxon>Alphaproteobacteria</taxon>
        <taxon>Hyphomicrobiales</taxon>
        <taxon>Stappiaceae</taxon>
        <taxon>Roseibium</taxon>
    </lineage>
</organism>
<dbReference type="Proteomes" id="UP000664779">
    <property type="component" value="Unassembled WGS sequence"/>
</dbReference>
<dbReference type="AlphaFoldDB" id="A0A939EN37"/>
<comment type="caution">
    <text evidence="1">The sequence shown here is derived from an EMBL/GenBank/DDBJ whole genome shotgun (WGS) entry which is preliminary data.</text>
</comment>
<reference evidence="1" key="1">
    <citation type="submission" date="2021-03" db="EMBL/GenBank/DDBJ databases">
        <title>Roseibium sp. CAU 1637 isolated from Incheon.</title>
        <authorList>
            <person name="Kim W."/>
        </authorList>
    </citation>
    <scope>NUCLEOTIDE SEQUENCE</scope>
    <source>
        <strain evidence="1">CAU 1637</strain>
    </source>
</reference>
<dbReference type="EMBL" id="JAFLNF010000003">
    <property type="protein sequence ID" value="MBO0345195.1"/>
    <property type="molecule type" value="Genomic_DNA"/>
</dbReference>
<proteinExistence type="predicted"/>
<evidence type="ECO:0000313" key="1">
    <source>
        <dbReference type="EMBL" id="MBO0345195.1"/>
    </source>
</evidence>
<protein>
    <submittedName>
        <fullName evidence="1">Phage tail tape measure protein</fullName>
    </submittedName>
</protein>
<gene>
    <name evidence="1" type="ORF">J0X15_08185</name>
</gene>
<keyword evidence="2" id="KW-1185">Reference proteome</keyword>
<evidence type="ECO:0000313" key="2">
    <source>
        <dbReference type="Proteomes" id="UP000664779"/>
    </source>
</evidence>
<name>A0A939EN37_9HYPH</name>
<sequence>MSEISREAQRFSLNLTGGLKAALVDGKSLQQVFSRLALGASSRALNSALAPLENLAGQAVTGAVQSVGQGLSAGVSGLLGAVTPFARGGVVSEPGLFSFEGGLGMAGEAGAEAILPLARGRDGRLGVRTGGAGLPPVTINVAARDVQSFSRAEAQVSAMVARAVGRGRRGL</sequence>